<evidence type="ECO:0000313" key="2">
    <source>
        <dbReference type="EMBL" id="APT90586.1"/>
    </source>
</evidence>
<evidence type="ECO:0000313" key="3">
    <source>
        <dbReference type="Proteomes" id="UP000185469"/>
    </source>
</evidence>
<keyword evidence="1" id="KW-0812">Transmembrane</keyword>
<keyword evidence="1" id="KW-1133">Transmembrane helix</keyword>
<accession>A0A1L7CXK4</accession>
<dbReference type="EMBL" id="CP009248">
    <property type="protein sequence ID" value="APT90586.1"/>
    <property type="molecule type" value="Genomic_DNA"/>
</dbReference>
<keyword evidence="3" id="KW-1185">Reference proteome</keyword>
<evidence type="ECO:0008006" key="4">
    <source>
        <dbReference type="Google" id="ProtNLM"/>
    </source>
</evidence>
<feature type="transmembrane region" description="Helical" evidence="1">
    <location>
        <begin position="21"/>
        <end position="40"/>
    </location>
</feature>
<keyword evidence="1" id="KW-0472">Membrane</keyword>
<dbReference type="STRING" id="1437874.CSPHI_05520"/>
<reference evidence="2 3" key="1">
    <citation type="submission" date="2014-08" db="EMBL/GenBank/DDBJ databases">
        <title>Complete genome sequence of Corynebacterium sphenisci CECT 5990(T) (=DSM 44792(T)), isolated from healthy wild penguins.</title>
        <authorList>
            <person name="Ruckert C."/>
            <person name="Albersmeier A."/>
            <person name="Winkler A."/>
            <person name="Kalinowski J."/>
        </authorList>
    </citation>
    <scope>NUCLEOTIDE SEQUENCE [LARGE SCALE GENOMIC DNA]</scope>
    <source>
        <strain evidence="2 3">DSM 44792</strain>
    </source>
</reference>
<gene>
    <name evidence="2" type="ORF">CSPHI_05520</name>
</gene>
<protein>
    <recommendedName>
        <fullName evidence="4">Cell wall anchor protein</fullName>
    </recommendedName>
</protein>
<dbReference type="KEGG" id="csph:CSPHI_05520"/>
<dbReference type="AlphaFoldDB" id="A0A1L7CXK4"/>
<dbReference type="Proteomes" id="UP000185469">
    <property type="component" value="Chromosome"/>
</dbReference>
<dbReference type="OrthoDB" id="5196985at2"/>
<dbReference type="RefSeq" id="WP_075691839.1">
    <property type="nucleotide sequence ID" value="NZ_CP009248.1"/>
</dbReference>
<proteinExistence type="predicted"/>
<name>A0A1L7CXK4_9CORY</name>
<feature type="transmembrane region" description="Helical" evidence="1">
    <location>
        <begin position="60"/>
        <end position="78"/>
    </location>
</feature>
<sequence length="101" mass="10601">MATNDTPRAGRRSAGAFDIRNVIGLLLALYGVVLLLSAMLLDPGLNPDTGLPKEAMYNTWAGVALVVVAAVFFIWAKLRPIIVPVEPGTVEAQALAAEGEA</sequence>
<organism evidence="2 3">
    <name type="scientific">Corynebacterium sphenisci DSM 44792</name>
    <dbReference type="NCBI Taxonomy" id="1437874"/>
    <lineage>
        <taxon>Bacteria</taxon>
        <taxon>Bacillati</taxon>
        <taxon>Actinomycetota</taxon>
        <taxon>Actinomycetes</taxon>
        <taxon>Mycobacteriales</taxon>
        <taxon>Corynebacteriaceae</taxon>
        <taxon>Corynebacterium</taxon>
    </lineage>
</organism>
<evidence type="ECO:0000256" key="1">
    <source>
        <dbReference type="SAM" id="Phobius"/>
    </source>
</evidence>